<protein>
    <recommendedName>
        <fullName evidence="3">Thioredoxin domain-containing protein</fullName>
    </recommendedName>
</protein>
<reference evidence="4" key="1">
    <citation type="submission" date="2021-01" db="EMBL/GenBank/DDBJ databases">
        <authorList>
            <person name="Corre E."/>
            <person name="Pelletier E."/>
            <person name="Niang G."/>
            <person name="Scheremetjew M."/>
            <person name="Finn R."/>
            <person name="Kale V."/>
            <person name="Holt S."/>
            <person name="Cochrane G."/>
            <person name="Meng A."/>
            <person name="Brown T."/>
            <person name="Cohen L."/>
        </authorList>
    </citation>
    <scope>NUCLEOTIDE SEQUENCE</scope>
    <source>
        <strain evidence="4">ATCC 50979</strain>
    </source>
</reference>
<dbReference type="GO" id="GO:0003756">
    <property type="term" value="F:protein disulfide isomerase activity"/>
    <property type="evidence" value="ECO:0007669"/>
    <property type="project" value="TreeGrafter"/>
</dbReference>
<feature type="signal peptide" evidence="2">
    <location>
        <begin position="1"/>
        <end position="15"/>
    </location>
</feature>
<dbReference type="InterPro" id="IPR036249">
    <property type="entry name" value="Thioredoxin-like_sf"/>
</dbReference>
<evidence type="ECO:0000256" key="2">
    <source>
        <dbReference type="SAM" id="SignalP"/>
    </source>
</evidence>
<dbReference type="PROSITE" id="PS00194">
    <property type="entry name" value="THIOREDOXIN_1"/>
    <property type="match status" value="1"/>
</dbReference>
<gene>
    <name evidence="4" type="ORF">SSP0437_LOCUS12715</name>
</gene>
<name>A0A7S1VSJ0_9EUKA</name>
<evidence type="ECO:0000256" key="1">
    <source>
        <dbReference type="ARBA" id="ARBA00006347"/>
    </source>
</evidence>
<dbReference type="CDD" id="cd02961">
    <property type="entry name" value="PDI_a_family"/>
    <property type="match status" value="2"/>
</dbReference>
<dbReference type="PANTHER" id="PTHR18929:SF240">
    <property type="entry name" value="PROTEIN DISULFIDE-ISOMERASE"/>
    <property type="match status" value="1"/>
</dbReference>
<comment type="similarity">
    <text evidence="1">Belongs to the protein disulfide isomerase family.</text>
</comment>
<dbReference type="EMBL" id="HBGL01016237">
    <property type="protein sequence ID" value="CAD9310031.1"/>
    <property type="molecule type" value="Transcribed_RNA"/>
</dbReference>
<dbReference type="GO" id="GO:0005783">
    <property type="term" value="C:endoplasmic reticulum"/>
    <property type="evidence" value="ECO:0007669"/>
    <property type="project" value="TreeGrafter"/>
</dbReference>
<dbReference type="AlphaFoldDB" id="A0A7S1VSJ0"/>
<dbReference type="Gene3D" id="3.40.30.10">
    <property type="entry name" value="Glutaredoxin"/>
    <property type="match status" value="2"/>
</dbReference>
<feature type="chain" id="PRO_5030705723" description="Thioredoxin domain-containing protein" evidence="2">
    <location>
        <begin position="16"/>
        <end position="510"/>
    </location>
</feature>
<dbReference type="GO" id="GO:0034976">
    <property type="term" value="P:response to endoplasmic reticulum stress"/>
    <property type="evidence" value="ECO:0007669"/>
    <property type="project" value="TreeGrafter"/>
</dbReference>
<feature type="domain" description="Thioredoxin" evidence="3">
    <location>
        <begin position="377"/>
        <end position="500"/>
    </location>
</feature>
<evidence type="ECO:0000313" key="4">
    <source>
        <dbReference type="EMBL" id="CAD9310031.1"/>
    </source>
</evidence>
<dbReference type="PROSITE" id="PS51352">
    <property type="entry name" value="THIOREDOXIN_2"/>
    <property type="match status" value="1"/>
</dbReference>
<organism evidence="4">
    <name type="scientific">Sexangularia sp. CB-2014</name>
    <dbReference type="NCBI Taxonomy" id="1486929"/>
    <lineage>
        <taxon>Eukaryota</taxon>
        <taxon>Amoebozoa</taxon>
        <taxon>Tubulinea</taxon>
        <taxon>Elardia</taxon>
        <taxon>Arcellinida</taxon>
        <taxon>Arcellinida incertae sedis</taxon>
        <taxon>Sexangularia</taxon>
    </lineage>
</organism>
<dbReference type="Pfam" id="PF00085">
    <property type="entry name" value="Thioredoxin"/>
    <property type="match status" value="2"/>
</dbReference>
<evidence type="ECO:0000259" key="3">
    <source>
        <dbReference type="PROSITE" id="PS51352"/>
    </source>
</evidence>
<accession>A0A7S1VSJ0</accession>
<keyword evidence="2" id="KW-0732">Signal</keyword>
<dbReference type="GO" id="GO:0006457">
    <property type="term" value="P:protein folding"/>
    <property type="evidence" value="ECO:0007669"/>
    <property type="project" value="TreeGrafter"/>
</dbReference>
<dbReference type="InterPro" id="IPR017937">
    <property type="entry name" value="Thioredoxin_CS"/>
</dbReference>
<dbReference type="PANTHER" id="PTHR18929">
    <property type="entry name" value="PROTEIN DISULFIDE ISOMERASE"/>
    <property type="match status" value="1"/>
</dbReference>
<proteinExistence type="inferred from homology"/>
<dbReference type="SUPFAM" id="SSF52833">
    <property type="entry name" value="Thioredoxin-like"/>
    <property type="match status" value="2"/>
</dbReference>
<dbReference type="InterPro" id="IPR013766">
    <property type="entry name" value="Thioredoxin_domain"/>
</dbReference>
<sequence>MLTFVLLIALQQCYAIQLTMYTVPWCGHCQKLKAELDKSTFVPTLNEWNIGHSVNEAGPLLAPKLAVDVSFVNCEEEKEVCESVGVFGYPEIVASVEPVEEAEADARNDDALLAPFVHASLSQLPLKYPGRDRSAAAIGEWIRSLASPPALLVSSLADGYTSLDRRVDSPVLTLTCANLDQRLSFLRDQETALLPLIVDATTVGTPLLSLVDDGVDACRLAYQASLDATPTVLPPAAATGGALATWLADARTPLCDEHSIAAYGLGRPFLFMHLIADDLANDPSSASAQAHATLCTVSSALRAENVSLRFAWLSHKKWSGTRAGLSGKVYPSVHIDDIRHVNSRYVLPEDVDLTGKEGVRALTTFARAFEAGELTKARVSEPVPEDDVEEAGRVRSLVLSSFDEAVLGRPHGTLVMFHSPSCGTCQTTYPVFEGLAREFAAQWPSTLRFARANAWENDWQFDVTGVPDFRYFAPDGTVTEYHDTDFTAEGLGAWIENVLGVSRKVAKSEL</sequence>